<feature type="compositionally biased region" description="Basic and acidic residues" evidence="1">
    <location>
        <begin position="10"/>
        <end position="21"/>
    </location>
</feature>
<dbReference type="Proteomes" id="UP000030676">
    <property type="component" value="Unassembled WGS sequence"/>
</dbReference>
<sequence>MIRRTLVIEIHSEMGKEQKRERGGKRGKKKQRHRRRTRKENKSPRTTQKTQRKSRPKFSTSGAPKSIDLQRNRMDLFPHQPSICHTSLIQPTVQIGRV</sequence>
<feature type="region of interest" description="Disordered" evidence="1">
    <location>
        <begin position="1"/>
        <end position="69"/>
    </location>
</feature>
<reference evidence="2" key="2">
    <citation type="submission" date="2014-03" db="EMBL/GenBank/DDBJ databases">
        <title>The Genome Annotation of Fusarium oxysporum PHW808.</title>
        <authorList>
            <consortium name="The Broad Institute Genomics Platform"/>
            <person name="Ma L.-J."/>
            <person name="Corby-Kistler H."/>
            <person name="Broz K."/>
            <person name="Gale L.R."/>
            <person name="Jonkers W."/>
            <person name="O'Donnell K."/>
            <person name="Ploetz R."/>
            <person name="Steinberg C."/>
            <person name="Schwartz D.C."/>
            <person name="VanEtten H."/>
            <person name="Zhou S."/>
            <person name="Young S.K."/>
            <person name="Zeng Q."/>
            <person name="Gargeya S."/>
            <person name="Fitzgerald M."/>
            <person name="Abouelleil A."/>
            <person name="Alvarado L."/>
            <person name="Chapman S.B."/>
            <person name="Gainer-Dewar J."/>
            <person name="Goldberg J."/>
            <person name="Griggs A."/>
            <person name="Gujja S."/>
            <person name="Hansen M."/>
            <person name="Howarth C."/>
            <person name="Imamovic A."/>
            <person name="Ireland A."/>
            <person name="Larimer J."/>
            <person name="McCowan C."/>
            <person name="Murphy C."/>
            <person name="Pearson M."/>
            <person name="Poon T.W."/>
            <person name="Priest M."/>
            <person name="Roberts A."/>
            <person name="Saif S."/>
            <person name="Shea T."/>
            <person name="Sykes S."/>
            <person name="Wortman J."/>
            <person name="Nusbaum C."/>
            <person name="Birren B."/>
        </authorList>
    </citation>
    <scope>NUCLEOTIDE SEQUENCE</scope>
    <source>
        <strain evidence="2">54008</strain>
    </source>
</reference>
<name>X0HWL7_FUSOX</name>
<evidence type="ECO:0000256" key="1">
    <source>
        <dbReference type="SAM" id="MobiDB-lite"/>
    </source>
</evidence>
<protein>
    <submittedName>
        <fullName evidence="2">Uncharacterized protein</fullName>
    </submittedName>
</protein>
<dbReference type="EMBL" id="KK033613">
    <property type="protein sequence ID" value="EXL65549.1"/>
    <property type="molecule type" value="Genomic_DNA"/>
</dbReference>
<feature type="compositionally biased region" description="Basic residues" evidence="1">
    <location>
        <begin position="22"/>
        <end position="39"/>
    </location>
</feature>
<reference evidence="2" key="1">
    <citation type="submission" date="2011-11" db="EMBL/GenBank/DDBJ databases">
        <title>The Genome Sequence of Fusarium oxysporum PHW808.</title>
        <authorList>
            <consortium name="The Broad Institute Genome Sequencing Platform"/>
            <person name="Ma L.-J."/>
            <person name="Gale L.R."/>
            <person name="Schwartz D.C."/>
            <person name="Zhou S."/>
            <person name="Corby-Kistler H."/>
            <person name="Young S.K."/>
            <person name="Zeng Q."/>
            <person name="Gargeya S."/>
            <person name="Fitzgerald M."/>
            <person name="Haas B."/>
            <person name="Abouelleil A."/>
            <person name="Alvarado L."/>
            <person name="Arachchi H.M."/>
            <person name="Berlin A."/>
            <person name="Brown A."/>
            <person name="Chapman S.B."/>
            <person name="Chen Z."/>
            <person name="Dunbar C."/>
            <person name="Freedman E."/>
            <person name="Gearin G."/>
            <person name="Goldberg J."/>
            <person name="Griggs A."/>
            <person name="Gujja S."/>
            <person name="Heiman D."/>
            <person name="Howarth C."/>
            <person name="Larson L."/>
            <person name="Lui A."/>
            <person name="MacDonald P.J.P."/>
            <person name="Montmayeur A."/>
            <person name="Murphy C."/>
            <person name="Neiman D."/>
            <person name="Pearson M."/>
            <person name="Priest M."/>
            <person name="Roberts A."/>
            <person name="Saif S."/>
            <person name="Shea T."/>
            <person name="Shenoy N."/>
            <person name="Sisk P."/>
            <person name="Stolte C."/>
            <person name="Sykes S."/>
            <person name="Wortman J."/>
            <person name="Nusbaum C."/>
            <person name="Birren B."/>
        </authorList>
    </citation>
    <scope>NUCLEOTIDE SEQUENCE [LARGE SCALE GENOMIC DNA]</scope>
    <source>
        <strain evidence="2">54008</strain>
    </source>
</reference>
<evidence type="ECO:0000313" key="2">
    <source>
        <dbReference type="EMBL" id="EXL65549.1"/>
    </source>
</evidence>
<dbReference type="HOGENOM" id="CLU_2333694_0_0_1"/>
<organism evidence="2">
    <name type="scientific">Fusarium oxysporum f. sp. conglutinans race 2 54008</name>
    <dbReference type="NCBI Taxonomy" id="1089457"/>
    <lineage>
        <taxon>Eukaryota</taxon>
        <taxon>Fungi</taxon>
        <taxon>Dikarya</taxon>
        <taxon>Ascomycota</taxon>
        <taxon>Pezizomycotina</taxon>
        <taxon>Sordariomycetes</taxon>
        <taxon>Hypocreomycetidae</taxon>
        <taxon>Hypocreales</taxon>
        <taxon>Nectriaceae</taxon>
        <taxon>Fusarium</taxon>
        <taxon>Fusarium oxysporum species complex</taxon>
    </lineage>
</organism>
<accession>X0HWL7</accession>
<gene>
    <name evidence="2" type="ORF">FOPG_18228</name>
</gene>
<proteinExistence type="predicted"/>
<dbReference type="AlphaFoldDB" id="X0HWL7"/>